<dbReference type="EnsemblBacteria" id="BAD84648">
    <property type="protein sequence ID" value="BAD84648"/>
    <property type="gene ID" value="TK0459"/>
</dbReference>
<dbReference type="PANTHER" id="PTHR34301">
    <property type="entry name" value="DNA-BINDING PROTEIN-RELATED"/>
    <property type="match status" value="1"/>
</dbReference>
<dbReference type="InParanoid" id="Q5JGA5"/>
<evidence type="ECO:0000313" key="2">
    <source>
        <dbReference type="EMBL" id="BAD84648.1"/>
    </source>
</evidence>
<evidence type="ECO:0000259" key="1">
    <source>
        <dbReference type="Pfam" id="PF01637"/>
    </source>
</evidence>
<dbReference type="SUPFAM" id="SSF52540">
    <property type="entry name" value="P-loop containing nucleoside triphosphate hydrolases"/>
    <property type="match status" value="1"/>
</dbReference>
<gene>
    <name evidence="2" type="ordered locus">TK0459</name>
</gene>
<dbReference type="RefSeq" id="WP_011249414.1">
    <property type="nucleotide sequence ID" value="NC_006624.1"/>
</dbReference>
<protein>
    <submittedName>
        <fullName evidence="2">Archaeal ATPase</fullName>
    </submittedName>
</protein>
<dbReference type="STRING" id="69014.TK0459"/>
<name>Q5JGA5_THEKO</name>
<dbReference type="PhylomeDB" id="Q5JGA5"/>
<feature type="domain" description="ATPase" evidence="1">
    <location>
        <begin position="16"/>
        <end position="252"/>
    </location>
</feature>
<accession>Q5JGA5</accession>
<dbReference type="HOGENOM" id="CLU_053804_1_1_2"/>
<dbReference type="EMBL" id="AP006878">
    <property type="protein sequence ID" value="BAD84648.1"/>
    <property type="molecule type" value="Genomic_DNA"/>
</dbReference>
<dbReference type="InterPro" id="IPR011579">
    <property type="entry name" value="ATPase_dom"/>
</dbReference>
<keyword evidence="3" id="KW-1185">Reference proteome</keyword>
<organism evidence="2 3">
    <name type="scientific">Thermococcus kodakarensis (strain ATCC BAA-918 / JCM 12380 / KOD1)</name>
    <name type="common">Pyrococcus kodakaraensis (strain KOD1)</name>
    <dbReference type="NCBI Taxonomy" id="69014"/>
    <lineage>
        <taxon>Archaea</taxon>
        <taxon>Methanobacteriati</taxon>
        <taxon>Methanobacteriota</taxon>
        <taxon>Thermococci</taxon>
        <taxon>Thermococcales</taxon>
        <taxon>Thermococcaceae</taxon>
        <taxon>Thermococcus</taxon>
    </lineage>
</organism>
<dbReference type="GO" id="GO:0005524">
    <property type="term" value="F:ATP binding"/>
    <property type="evidence" value="ECO:0007669"/>
    <property type="project" value="InterPro"/>
</dbReference>
<dbReference type="OrthoDB" id="132045at2157"/>
<evidence type="ECO:0000313" key="3">
    <source>
        <dbReference type="Proteomes" id="UP000000536"/>
    </source>
</evidence>
<dbReference type="PANTHER" id="PTHR34301:SF8">
    <property type="entry name" value="ATPASE DOMAIN-CONTAINING PROTEIN"/>
    <property type="match status" value="1"/>
</dbReference>
<dbReference type="Gene3D" id="3.40.50.300">
    <property type="entry name" value="P-loop containing nucleotide triphosphate hydrolases"/>
    <property type="match status" value="1"/>
</dbReference>
<dbReference type="Proteomes" id="UP000000536">
    <property type="component" value="Chromosome"/>
</dbReference>
<dbReference type="KEGG" id="tko:TK0459"/>
<sequence length="369" mass="43375">MENPFRYGEPVVGKDFADRKKELEELKMEMLSGQNVIIYSPRRFGKSSLVYNAILSLGDRIVPLWIDCYGVLTKKEFAEKIASESLKHLKFQNLLKSAKRLFKKVTPKIRLGDALEVEFTFGEEETAFEESLELPQRLAEHLEKRVVVVFDEFQEVAELGEDVLKKMRSKFQWQRDVAFVFIGSRRSMMERIFRSAQSPFYNFGRHMVLGKIPKDEFKEFILEKFKETGIEVRENIVDMVLELTGGHPYYTQKFCHRLWYVGKLKGSLEMEDVEKTFEELVKESEASYIEIWDSLPLSQRKVLLAIARGEKDLYSSEFLIRYRFSSASSVQYSIKALREKELIHRINGEFEISDPFLHHWLLWRFGSGR</sequence>
<dbReference type="GeneID" id="78446970"/>
<dbReference type="AlphaFoldDB" id="Q5JGA5"/>
<dbReference type="InterPro" id="IPR027417">
    <property type="entry name" value="P-loop_NTPase"/>
</dbReference>
<dbReference type="Pfam" id="PF01637">
    <property type="entry name" value="ATPase_2"/>
    <property type="match status" value="1"/>
</dbReference>
<dbReference type="PATRIC" id="fig|69014.16.peg.451"/>
<dbReference type="eggNOG" id="arCOG03169">
    <property type="taxonomic scope" value="Archaea"/>
</dbReference>
<reference evidence="2 3" key="1">
    <citation type="journal article" date="2005" name="Genome Res.">
        <title>Complete genome sequence of the hyperthermophilic archaeon Thermococcus kodakaraensis KOD1 and comparison with Pyrococcus genomes.</title>
        <authorList>
            <person name="Fukui T."/>
            <person name="Atomi H."/>
            <person name="Kanai T."/>
            <person name="Matsumi R."/>
            <person name="Fujiwara S."/>
            <person name="Imanaka T."/>
        </authorList>
    </citation>
    <scope>NUCLEOTIDE SEQUENCE [LARGE SCALE GENOMIC DNA]</scope>
    <source>
        <strain evidence="3">ATCC BAA-918 / JCM 12380 / KOD1</strain>
    </source>
</reference>
<proteinExistence type="predicted"/>